<dbReference type="EMBL" id="JBIAXI010000001">
    <property type="protein sequence ID" value="MFF4771436.1"/>
    <property type="molecule type" value="Genomic_DNA"/>
</dbReference>
<protein>
    <recommendedName>
        <fullName evidence="3">ABC transporter ATP-binding protein</fullName>
    </recommendedName>
</protein>
<dbReference type="RefSeq" id="WP_387340065.1">
    <property type="nucleotide sequence ID" value="NZ_JBIAXI010000001.1"/>
</dbReference>
<proteinExistence type="predicted"/>
<dbReference type="Gene3D" id="3.40.50.300">
    <property type="entry name" value="P-loop containing nucleotide triphosphate hydrolases"/>
    <property type="match status" value="1"/>
</dbReference>
<organism evidence="1 2">
    <name type="scientific">Microtetraspora fusca</name>
    <dbReference type="NCBI Taxonomy" id="1997"/>
    <lineage>
        <taxon>Bacteria</taxon>
        <taxon>Bacillati</taxon>
        <taxon>Actinomycetota</taxon>
        <taxon>Actinomycetes</taxon>
        <taxon>Streptosporangiales</taxon>
        <taxon>Streptosporangiaceae</taxon>
        <taxon>Microtetraspora</taxon>
    </lineage>
</organism>
<dbReference type="Proteomes" id="UP001602119">
    <property type="component" value="Unassembled WGS sequence"/>
</dbReference>
<name>A0ABW6UWK9_MICFU</name>
<evidence type="ECO:0008006" key="3">
    <source>
        <dbReference type="Google" id="ProtNLM"/>
    </source>
</evidence>
<gene>
    <name evidence="1" type="ORF">ACFY05_01105</name>
</gene>
<evidence type="ECO:0000313" key="2">
    <source>
        <dbReference type="Proteomes" id="UP001602119"/>
    </source>
</evidence>
<keyword evidence="2" id="KW-1185">Reference proteome</keyword>
<comment type="caution">
    <text evidence="1">The sequence shown here is derived from an EMBL/GenBank/DDBJ whole genome shotgun (WGS) entry which is preliminary data.</text>
</comment>
<reference evidence="1 2" key="1">
    <citation type="submission" date="2024-10" db="EMBL/GenBank/DDBJ databases">
        <title>The Natural Products Discovery Center: Release of the First 8490 Sequenced Strains for Exploring Actinobacteria Biosynthetic Diversity.</title>
        <authorList>
            <person name="Kalkreuter E."/>
            <person name="Kautsar S.A."/>
            <person name="Yang D."/>
            <person name="Bader C.D."/>
            <person name="Teijaro C.N."/>
            <person name="Fluegel L."/>
            <person name="Davis C.M."/>
            <person name="Simpson J.R."/>
            <person name="Lauterbach L."/>
            <person name="Steele A.D."/>
            <person name="Gui C."/>
            <person name="Meng S."/>
            <person name="Li G."/>
            <person name="Viehrig K."/>
            <person name="Ye F."/>
            <person name="Su P."/>
            <person name="Kiefer A.F."/>
            <person name="Nichols A."/>
            <person name="Cepeda A.J."/>
            <person name="Yan W."/>
            <person name="Fan B."/>
            <person name="Jiang Y."/>
            <person name="Adhikari A."/>
            <person name="Zheng C.-J."/>
            <person name="Schuster L."/>
            <person name="Cowan T.M."/>
            <person name="Smanski M.J."/>
            <person name="Chevrette M.G."/>
            <person name="De Carvalho L.P.S."/>
            <person name="Shen B."/>
        </authorList>
    </citation>
    <scope>NUCLEOTIDE SEQUENCE [LARGE SCALE GENOMIC DNA]</scope>
    <source>
        <strain evidence="1 2">NPDC001281</strain>
    </source>
</reference>
<evidence type="ECO:0000313" key="1">
    <source>
        <dbReference type="EMBL" id="MFF4771436.1"/>
    </source>
</evidence>
<sequence>MRRADRILVLQEGKLIEHGSHRDLMAVGGVYAELFTLQAAAYLGDPDQTSESEPVEPGR</sequence>
<dbReference type="InterPro" id="IPR027417">
    <property type="entry name" value="P-loop_NTPase"/>
</dbReference>
<dbReference type="SUPFAM" id="SSF52540">
    <property type="entry name" value="P-loop containing nucleoside triphosphate hydrolases"/>
    <property type="match status" value="1"/>
</dbReference>
<accession>A0ABW6UWK9</accession>